<evidence type="ECO:0000313" key="2">
    <source>
        <dbReference type="EMBL" id="RRH92495.1"/>
    </source>
</evidence>
<reference evidence="2 3" key="1">
    <citation type="submission" date="2018-11" db="EMBL/GenBank/DDBJ databases">
        <title>The genome of Variovorax sp T529.</title>
        <authorList>
            <person name="Gao J."/>
        </authorList>
    </citation>
    <scope>NUCLEOTIDE SEQUENCE [LARGE SCALE GENOMIC DNA]</scope>
    <source>
        <strain evidence="2 3">T529</strain>
    </source>
</reference>
<evidence type="ECO:0000313" key="3">
    <source>
        <dbReference type="Proteomes" id="UP000271590"/>
    </source>
</evidence>
<protein>
    <submittedName>
        <fullName evidence="2">Uncharacterized protein</fullName>
    </submittedName>
</protein>
<keyword evidence="1" id="KW-0812">Transmembrane</keyword>
<proteinExistence type="predicted"/>
<evidence type="ECO:0000256" key="1">
    <source>
        <dbReference type="SAM" id="Phobius"/>
    </source>
</evidence>
<sequence length="373" mass="42409">MFPNEHVYQRAGRRSITEGRRCVQADGGKSLLKPAERVELSDAALPAGRCIYAQNETYLELCNSGWERQWKAGIGTVFVLLPCLLIFWGFYGFAVHPLLFDQLIAFFRVISYEPEMSPLLWMGWLLLFPLSLGCCVLLWLWFDIMGVGTCFFTYARGRIRFNRVTRKVYLLRPRGCGGNAVFDWDRLRAIVDMDGYDLLARKNGAPGKAAYYSLILYHPPFDAADPHAKGEDAIFVGPTLPMQHDAAPLWEYIRRYMEYGPGQEGIPERIGQEHTTYCGKPSSSQYKLEQRPGMMETAYHMLSQVTCSWPAFPKEWQSDSGIGEPEDKPVQTGAVMTALVYRAQGKLSKADEIEFLQHWGTAEAQQEAMTRKQ</sequence>
<feature type="transmembrane region" description="Helical" evidence="1">
    <location>
        <begin position="119"/>
        <end position="142"/>
    </location>
</feature>
<accession>A0A3P3F1L9</accession>
<organism evidence="2 3">
    <name type="scientific">Variovorax beijingensis</name>
    <dbReference type="NCBI Taxonomy" id="2496117"/>
    <lineage>
        <taxon>Bacteria</taxon>
        <taxon>Pseudomonadati</taxon>
        <taxon>Pseudomonadota</taxon>
        <taxon>Betaproteobacteria</taxon>
        <taxon>Burkholderiales</taxon>
        <taxon>Comamonadaceae</taxon>
        <taxon>Variovorax</taxon>
    </lineage>
</organism>
<dbReference type="EMBL" id="RQXU01000001">
    <property type="protein sequence ID" value="RRH92495.1"/>
    <property type="molecule type" value="Genomic_DNA"/>
</dbReference>
<keyword evidence="1" id="KW-1133">Transmembrane helix</keyword>
<dbReference type="Proteomes" id="UP000271590">
    <property type="component" value="Unassembled WGS sequence"/>
</dbReference>
<name>A0A3P3F1L9_9BURK</name>
<keyword evidence="1" id="KW-0472">Membrane</keyword>
<comment type="caution">
    <text evidence="2">The sequence shown here is derived from an EMBL/GenBank/DDBJ whole genome shotgun (WGS) entry which is preliminary data.</text>
</comment>
<feature type="transmembrane region" description="Helical" evidence="1">
    <location>
        <begin position="77"/>
        <end position="99"/>
    </location>
</feature>
<gene>
    <name evidence="2" type="ORF">EH244_01370</name>
</gene>
<dbReference type="AlphaFoldDB" id="A0A3P3F1L9"/>